<dbReference type="Proteomes" id="UP000076154">
    <property type="component" value="Unassembled WGS sequence"/>
</dbReference>
<dbReference type="AlphaFoldDB" id="A0A369KBQ9"/>
<accession>A0A369KBQ9</accession>
<evidence type="ECO:0000313" key="1">
    <source>
        <dbReference type="EMBL" id="RDB28386.1"/>
    </source>
</evidence>
<proteinExistence type="predicted"/>
<comment type="caution">
    <text evidence="1">The sequence shown here is derived from an EMBL/GenBank/DDBJ whole genome shotgun (WGS) entry which is preliminary data.</text>
</comment>
<dbReference type="EMBL" id="LUEZ02000010">
    <property type="protein sequence ID" value="RDB28386.1"/>
    <property type="molecule type" value="Genomic_DNA"/>
</dbReference>
<sequence>MLARLSNMSTTALRGWDVHFETSNRALSIPNDKNTLVVDLDVLRSLLPLPDHALQRVVGECGRNITPMYHTLQSIIKHDFEHVAQVLYELECSSDEVWEEDAGQFEDFVCPMNLGEDARSIGPDVHPRHKRRRSVTSDDPLHNMLSSHFSIPKIIVTPPCDSHEHNVPCRVPFQNSAFGNQLTVPRHPAFNYAFPPLAPTPYTLPSLQNWIWRDGHWQATLPSLNEQDTYGLFSKALATRKRSRRPRQRS</sequence>
<dbReference type="OrthoDB" id="3260913at2759"/>
<evidence type="ECO:0000313" key="2">
    <source>
        <dbReference type="Proteomes" id="UP000076154"/>
    </source>
</evidence>
<organism evidence="1 2">
    <name type="scientific">Hypsizygus marmoreus</name>
    <name type="common">White beech mushroom</name>
    <name type="synonym">Agaricus marmoreus</name>
    <dbReference type="NCBI Taxonomy" id="39966"/>
    <lineage>
        <taxon>Eukaryota</taxon>
        <taxon>Fungi</taxon>
        <taxon>Dikarya</taxon>
        <taxon>Basidiomycota</taxon>
        <taxon>Agaricomycotina</taxon>
        <taxon>Agaricomycetes</taxon>
        <taxon>Agaricomycetidae</taxon>
        <taxon>Agaricales</taxon>
        <taxon>Tricholomatineae</taxon>
        <taxon>Lyophyllaceae</taxon>
        <taxon>Hypsizygus</taxon>
    </lineage>
</organism>
<name>A0A369KBQ9_HYPMA</name>
<dbReference type="InParanoid" id="A0A369KBQ9"/>
<reference evidence="1" key="1">
    <citation type="submission" date="2018-04" db="EMBL/GenBank/DDBJ databases">
        <title>Whole genome sequencing of Hypsizygus marmoreus.</title>
        <authorList>
            <person name="Choi I.-G."/>
            <person name="Min B."/>
            <person name="Kim J.-G."/>
            <person name="Kim S."/>
            <person name="Oh Y.-L."/>
            <person name="Kong W.-S."/>
            <person name="Park H."/>
            <person name="Jeong J."/>
            <person name="Song E.-S."/>
        </authorList>
    </citation>
    <scope>NUCLEOTIDE SEQUENCE [LARGE SCALE GENOMIC DNA]</scope>
    <source>
        <strain evidence="1">51987-8</strain>
    </source>
</reference>
<keyword evidence="2" id="KW-1185">Reference proteome</keyword>
<gene>
    <name evidence="1" type="ORF">Hypma_016001</name>
</gene>
<protein>
    <submittedName>
        <fullName evidence="1">Uncharacterized protein</fullName>
    </submittedName>
</protein>